<protein>
    <submittedName>
        <fullName evidence="3">Uncharacterized protein</fullName>
    </submittedName>
</protein>
<feature type="transmembrane region" description="Helical" evidence="2">
    <location>
        <begin position="486"/>
        <end position="507"/>
    </location>
</feature>
<proteinExistence type="predicted"/>
<reference evidence="3 4" key="1">
    <citation type="journal article" date="2016" name="Nat. Commun.">
        <title>Ectomycorrhizal ecology is imprinted in the genome of the dominant symbiotic fungus Cenococcum geophilum.</title>
        <authorList>
            <consortium name="DOE Joint Genome Institute"/>
            <person name="Peter M."/>
            <person name="Kohler A."/>
            <person name="Ohm R.A."/>
            <person name="Kuo A."/>
            <person name="Krutzmann J."/>
            <person name="Morin E."/>
            <person name="Arend M."/>
            <person name="Barry K.W."/>
            <person name="Binder M."/>
            <person name="Choi C."/>
            <person name="Clum A."/>
            <person name="Copeland A."/>
            <person name="Grisel N."/>
            <person name="Haridas S."/>
            <person name="Kipfer T."/>
            <person name="LaButti K."/>
            <person name="Lindquist E."/>
            <person name="Lipzen A."/>
            <person name="Maire R."/>
            <person name="Meier B."/>
            <person name="Mihaltcheva S."/>
            <person name="Molinier V."/>
            <person name="Murat C."/>
            <person name="Poggeler S."/>
            <person name="Quandt C.A."/>
            <person name="Sperisen C."/>
            <person name="Tritt A."/>
            <person name="Tisserant E."/>
            <person name="Crous P.W."/>
            <person name="Henrissat B."/>
            <person name="Nehls U."/>
            <person name="Egli S."/>
            <person name="Spatafora J.W."/>
            <person name="Grigoriev I.V."/>
            <person name="Martin F.M."/>
        </authorList>
    </citation>
    <scope>NUCLEOTIDE SEQUENCE [LARGE SCALE GENOMIC DNA]</scope>
    <source>
        <strain evidence="3 4">CBS 207.34</strain>
    </source>
</reference>
<dbReference type="OrthoDB" id="3061561at2759"/>
<feature type="transmembrane region" description="Helical" evidence="2">
    <location>
        <begin position="223"/>
        <end position="242"/>
    </location>
</feature>
<organism evidence="3 4">
    <name type="scientific">Glonium stellatum</name>
    <dbReference type="NCBI Taxonomy" id="574774"/>
    <lineage>
        <taxon>Eukaryota</taxon>
        <taxon>Fungi</taxon>
        <taxon>Dikarya</taxon>
        <taxon>Ascomycota</taxon>
        <taxon>Pezizomycotina</taxon>
        <taxon>Dothideomycetes</taxon>
        <taxon>Pleosporomycetidae</taxon>
        <taxon>Gloniales</taxon>
        <taxon>Gloniaceae</taxon>
        <taxon>Glonium</taxon>
    </lineage>
</organism>
<evidence type="ECO:0000256" key="2">
    <source>
        <dbReference type="SAM" id="Phobius"/>
    </source>
</evidence>
<evidence type="ECO:0000313" key="3">
    <source>
        <dbReference type="EMBL" id="OCL01871.1"/>
    </source>
</evidence>
<keyword evidence="2" id="KW-0472">Membrane</keyword>
<keyword evidence="2" id="KW-0812">Transmembrane</keyword>
<feature type="transmembrane region" description="Helical" evidence="2">
    <location>
        <begin position="371"/>
        <end position="392"/>
    </location>
</feature>
<keyword evidence="4" id="KW-1185">Reference proteome</keyword>
<gene>
    <name evidence="3" type="ORF">AOQ84DRAFT_201940</name>
</gene>
<sequence>MFRPIIFGNSTETVVRTWEGGPGFRGTYGIISSCMFTAAFCLWRAIHLNPPFRETLDPGFNPPSWKARVRQILRKVVWLLTGLLTPELVAFTAWYQRREAVSLGKKIAVEGWTKAHSFFVLMGGLVVDVSNPPFIPRSDAPIAGSPGALEEGNAKYMMTRRLDAKNVEEMISIDPGALGGITLSQIKDKGRADAVVKGFICVQALWFFIQCISRFAYRLPISLLEWNTLLHCICAFLIYVLWWHKPFDVKEPHILRNEAARGYVAWLWMLSHESDKLSQMKDVSEPSPADEGVQRLSQDERTDDDPNATTELRQGQTPYPAQESTPADRRRWALAAPYIRGNRASGSTGKWRMERIQDFPPVRDAVQEHTVIVWAIFLLAGIFYGGLHALAWSIPFPTHTQQLLWRLSSGVLVGYGLLCLLARLLYPLALSRVTALRSPEEMPDNKPRQRARKLRNVALDSSLSSMISLVVLVGYAAIIFTSVIALVAYMLARGFLLVECFILLFHAPAGTFSQVRWVSMLPHFS</sequence>
<dbReference type="AlphaFoldDB" id="A0A8E2ENR2"/>
<feature type="transmembrane region" description="Helical" evidence="2">
    <location>
        <begin position="457"/>
        <end position="480"/>
    </location>
</feature>
<keyword evidence="2" id="KW-1133">Transmembrane helix</keyword>
<dbReference type="PANTHER" id="PTHR35043:SF7">
    <property type="entry name" value="TRANSCRIPTION FACTOR DOMAIN-CONTAINING PROTEIN"/>
    <property type="match status" value="1"/>
</dbReference>
<feature type="compositionally biased region" description="Polar residues" evidence="1">
    <location>
        <begin position="307"/>
        <end position="325"/>
    </location>
</feature>
<evidence type="ECO:0000256" key="1">
    <source>
        <dbReference type="SAM" id="MobiDB-lite"/>
    </source>
</evidence>
<dbReference type="PANTHER" id="PTHR35043">
    <property type="entry name" value="TRANSCRIPTION FACTOR DOMAIN-CONTAINING PROTEIN"/>
    <property type="match status" value="1"/>
</dbReference>
<feature type="region of interest" description="Disordered" evidence="1">
    <location>
        <begin position="279"/>
        <end position="327"/>
    </location>
</feature>
<dbReference type="EMBL" id="KV751041">
    <property type="protein sequence ID" value="OCL01871.1"/>
    <property type="molecule type" value="Genomic_DNA"/>
</dbReference>
<feature type="transmembrane region" description="Helical" evidence="2">
    <location>
        <begin position="412"/>
        <end position="436"/>
    </location>
</feature>
<evidence type="ECO:0000313" key="4">
    <source>
        <dbReference type="Proteomes" id="UP000250140"/>
    </source>
</evidence>
<feature type="transmembrane region" description="Helical" evidence="2">
    <location>
        <begin position="76"/>
        <end position="95"/>
    </location>
</feature>
<accession>A0A8E2ENR2</accession>
<dbReference type="Proteomes" id="UP000250140">
    <property type="component" value="Unassembled WGS sequence"/>
</dbReference>
<name>A0A8E2ENR2_9PEZI</name>